<evidence type="ECO:0000256" key="1">
    <source>
        <dbReference type="SAM" id="Phobius"/>
    </source>
</evidence>
<dbReference type="AlphaFoldDB" id="A0A7J6KTA8"/>
<reference evidence="2 3" key="1">
    <citation type="submission" date="2020-04" db="EMBL/GenBank/DDBJ databases">
        <title>Perkinsus chesapeaki whole genome sequence.</title>
        <authorList>
            <person name="Bogema D.R."/>
        </authorList>
    </citation>
    <scope>NUCLEOTIDE SEQUENCE [LARGE SCALE GENOMIC DNA]</scope>
    <source>
        <strain evidence="2">ATCC PRA-425</strain>
    </source>
</reference>
<keyword evidence="1" id="KW-0812">Transmembrane</keyword>
<name>A0A7J6KTA8_PERCH</name>
<evidence type="ECO:0000313" key="2">
    <source>
        <dbReference type="EMBL" id="KAF4650300.1"/>
    </source>
</evidence>
<keyword evidence="1" id="KW-0472">Membrane</keyword>
<organism evidence="2 3">
    <name type="scientific">Perkinsus chesapeaki</name>
    <name type="common">Clam parasite</name>
    <name type="synonym">Perkinsus andrewsi</name>
    <dbReference type="NCBI Taxonomy" id="330153"/>
    <lineage>
        <taxon>Eukaryota</taxon>
        <taxon>Sar</taxon>
        <taxon>Alveolata</taxon>
        <taxon>Perkinsozoa</taxon>
        <taxon>Perkinsea</taxon>
        <taxon>Perkinsida</taxon>
        <taxon>Perkinsidae</taxon>
        <taxon>Perkinsus</taxon>
    </lineage>
</organism>
<dbReference type="EMBL" id="JAAPAO010001292">
    <property type="protein sequence ID" value="KAF4650300.1"/>
    <property type="molecule type" value="Genomic_DNA"/>
</dbReference>
<keyword evidence="3" id="KW-1185">Reference proteome</keyword>
<sequence length="353" mass="39412">MPTVNFGESVAGRRFNSTTENQNNELFPMKCIVELTARGHAPRASAFNCVIRPASNKLARRTADSLGFPKAAWFFVNFLEPSSMRMCFINYFVGFLVLAIFVNGILPFDDGDGLLWSASSEFTDLMDTVKSSSFHDFDWEALDAQPEEDINDVPVFPAYIAADGDSGEGRHQKCSKCVRKGIKLVMKHAMENFKKHCSNTTCPFINRLCNVSTQNPDFLFGYLMHNVRPLEMAIPYCLGAGRCHLKQRPMIDANLGLGSALNSMLETDSPAGLTTQQSETSDLKCIARRTAEYFKDLLRTVEKKCASPTSPIMKKLCEFYSHHTNVAKGVIFSAVQPYKYAVGYCDAKKEHVD</sequence>
<protein>
    <submittedName>
        <fullName evidence="2">Uncharacterized protein</fullName>
    </submittedName>
</protein>
<proteinExistence type="predicted"/>
<keyword evidence="1" id="KW-1133">Transmembrane helix</keyword>
<dbReference type="Proteomes" id="UP000591131">
    <property type="component" value="Unassembled WGS sequence"/>
</dbReference>
<accession>A0A7J6KTA8</accession>
<gene>
    <name evidence="2" type="ORF">FOL47_001262</name>
</gene>
<evidence type="ECO:0000313" key="3">
    <source>
        <dbReference type="Proteomes" id="UP000591131"/>
    </source>
</evidence>
<feature type="transmembrane region" description="Helical" evidence="1">
    <location>
        <begin position="88"/>
        <end position="108"/>
    </location>
</feature>
<comment type="caution">
    <text evidence="2">The sequence shown here is derived from an EMBL/GenBank/DDBJ whole genome shotgun (WGS) entry which is preliminary data.</text>
</comment>